<evidence type="ECO:0000256" key="6">
    <source>
        <dbReference type="RuleBase" id="RU362028"/>
    </source>
</evidence>
<dbReference type="CDD" id="cd00165">
    <property type="entry name" value="S4"/>
    <property type="match status" value="1"/>
</dbReference>
<keyword evidence="2 6" id="KW-0413">Isomerase</keyword>
<evidence type="ECO:0000256" key="2">
    <source>
        <dbReference type="ARBA" id="ARBA00023235"/>
    </source>
</evidence>
<organism evidence="9 10">
    <name type="scientific">Teichococcus oryzae</name>
    <dbReference type="NCBI Taxonomy" id="1608942"/>
    <lineage>
        <taxon>Bacteria</taxon>
        <taxon>Pseudomonadati</taxon>
        <taxon>Pseudomonadota</taxon>
        <taxon>Alphaproteobacteria</taxon>
        <taxon>Acetobacterales</taxon>
        <taxon>Roseomonadaceae</taxon>
        <taxon>Roseomonas</taxon>
    </lineage>
</organism>
<feature type="active site" evidence="4">
    <location>
        <position position="172"/>
    </location>
</feature>
<evidence type="ECO:0000256" key="4">
    <source>
        <dbReference type="PIRSR" id="PIRSR606225-1"/>
    </source>
</evidence>
<dbReference type="CDD" id="cd02869">
    <property type="entry name" value="PseudoU_synth_RluA_like"/>
    <property type="match status" value="1"/>
</dbReference>
<proteinExistence type="inferred from homology"/>
<keyword evidence="5" id="KW-0694">RNA-binding</keyword>
<protein>
    <recommendedName>
        <fullName evidence="6">Pseudouridine synthase</fullName>
        <ecNumber evidence="6">5.4.99.-</ecNumber>
    </recommendedName>
</protein>
<dbReference type="SUPFAM" id="SSF55174">
    <property type="entry name" value="Alpha-L RNA-binding motif"/>
    <property type="match status" value="1"/>
</dbReference>
<dbReference type="InterPro" id="IPR006224">
    <property type="entry name" value="PsdUridine_synth_RluA-like_CS"/>
</dbReference>
<comment type="caution">
    <text evidence="9">The sequence shown here is derived from an EMBL/GenBank/DDBJ whole genome shotgun (WGS) entry which is preliminary data.</text>
</comment>
<sequence>MISTPITATRILSPRTENPLPPTGTANGTPGAATIFEITASAADAGNRLDRFLAGAIGTVSRSRVKALIEAGQTSRDGTPVTDPSESVRAGAAYRLVQPAAVDAAPQAQSMPLSILFEDRHLIVLDKPAGLVVHPAPGNQDGTLVNALLAHAGDELTGIGGEKRPGIVHRLDKDTSGVMVVAKSEPAHVALSAAFAERDLERSYLALAWGVPSPAAGEVDAPVGRHPTDRKRMAVVARNGKHALTRYATERAWGTGCALLRCRLATGRTHQIRVHMAHLGHPLVGDPVYLRRIPAAARGLSVASRDVLLAFPRQALHAETLGFRHPVTGETLRFSAPLPPDMKELLALLERNGE</sequence>
<dbReference type="Gene3D" id="3.10.290.10">
    <property type="entry name" value="RNA-binding S4 domain"/>
    <property type="match status" value="1"/>
</dbReference>
<dbReference type="GO" id="GO:0160140">
    <property type="term" value="F:23S rRNA pseudouridine(1911/1915/1917) synthase activity"/>
    <property type="evidence" value="ECO:0007669"/>
    <property type="project" value="UniProtKB-EC"/>
</dbReference>
<dbReference type="Gene3D" id="3.30.2350.10">
    <property type="entry name" value="Pseudouridine synthase"/>
    <property type="match status" value="1"/>
</dbReference>
<dbReference type="InterPro" id="IPR050188">
    <property type="entry name" value="RluA_PseudoU_synthase"/>
</dbReference>
<comment type="similarity">
    <text evidence="1 6">Belongs to the pseudouridine synthase RluA family.</text>
</comment>
<name>A0A5B2TE75_9PROT</name>
<dbReference type="EC" id="5.4.99.-" evidence="6"/>
<reference evidence="9 10" key="1">
    <citation type="journal article" date="2015" name="Int. J. Syst. Evol. Microbiol.">
        <title>Roseomonas oryzae sp. nov., isolated from paddy rhizosphere soil.</title>
        <authorList>
            <person name="Ramaprasad E.V."/>
            <person name="Sasikala Ch."/>
            <person name="Ramana Ch.V."/>
        </authorList>
    </citation>
    <scope>NUCLEOTIDE SEQUENCE [LARGE SCALE GENOMIC DNA]</scope>
    <source>
        <strain evidence="9 10">KCTC 42542</strain>
    </source>
</reference>
<dbReference type="AlphaFoldDB" id="A0A5B2TE75"/>
<dbReference type="Proteomes" id="UP000322110">
    <property type="component" value="Unassembled WGS sequence"/>
</dbReference>
<comment type="catalytic activity">
    <reaction evidence="6">
        <text>a uridine in RNA = a pseudouridine in RNA</text>
        <dbReference type="Rhea" id="RHEA:48348"/>
        <dbReference type="Rhea" id="RHEA-COMP:12068"/>
        <dbReference type="Rhea" id="RHEA-COMP:12069"/>
        <dbReference type="ChEBI" id="CHEBI:65314"/>
        <dbReference type="ChEBI" id="CHEBI:65315"/>
    </reaction>
</comment>
<dbReference type="InterPro" id="IPR006145">
    <property type="entry name" value="PsdUridine_synth_RsuA/RluA"/>
</dbReference>
<dbReference type="GO" id="GO:0003723">
    <property type="term" value="F:RNA binding"/>
    <property type="evidence" value="ECO:0007669"/>
    <property type="project" value="UniProtKB-KW"/>
</dbReference>
<evidence type="ECO:0000256" key="3">
    <source>
        <dbReference type="ARBA" id="ARBA00036882"/>
    </source>
</evidence>
<dbReference type="PROSITE" id="PS01129">
    <property type="entry name" value="PSI_RLU"/>
    <property type="match status" value="1"/>
</dbReference>
<dbReference type="EMBL" id="VUKA01000006">
    <property type="protein sequence ID" value="KAA2212816.1"/>
    <property type="molecule type" value="Genomic_DNA"/>
</dbReference>
<comment type="catalytic activity">
    <reaction evidence="3">
        <text>uridine(1911/1915/1917) in 23S rRNA = pseudouridine(1911/1915/1917) in 23S rRNA</text>
        <dbReference type="Rhea" id="RHEA:42524"/>
        <dbReference type="Rhea" id="RHEA-COMP:10097"/>
        <dbReference type="Rhea" id="RHEA-COMP:10098"/>
        <dbReference type="ChEBI" id="CHEBI:65314"/>
        <dbReference type="ChEBI" id="CHEBI:65315"/>
        <dbReference type="EC" id="5.4.99.23"/>
    </reaction>
</comment>
<accession>A0A5B2TE75</accession>
<dbReference type="PANTHER" id="PTHR21600">
    <property type="entry name" value="MITOCHONDRIAL RNA PSEUDOURIDINE SYNTHASE"/>
    <property type="match status" value="1"/>
</dbReference>
<dbReference type="NCBIfam" id="TIGR00005">
    <property type="entry name" value="rluA_subfam"/>
    <property type="match status" value="1"/>
</dbReference>
<dbReference type="InterPro" id="IPR020103">
    <property type="entry name" value="PsdUridine_synth_cat_dom_sf"/>
</dbReference>
<evidence type="ECO:0000256" key="1">
    <source>
        <dbReference type="ARBA" id="ARBA00010876"/>
    </source>
</evidence>
<dbReference type="OrthoDB" id="9807829at2"/>
<evidence type="ECO:0000313" key="9">
    <source>
        <dbReference type="EMBL" id="KAA2212816.1"/>
    </source>
</evidence>
<dbReference type="GO" id="GO:0000455">
    <property type="term" value="P:enzyme-directed rRNA pseudouridine synthesis"/>
    <property type="evidence" value="ECO:0007669"/>
    <property type="project" value="TreeGrafter"/>
</dbReference>
<evidence type="ECO:0000256" key="5">
    <source>
        <dbReference type="PROSITE-ProRule" id="PRU00182"/>
    </source>
</evidence>
<gene>
    <name evidence="9" type="ORF">F0Q34_13835</name>
</gene>
<evidence type="ECO:0000259" key="8">
    <source>
        <dbReference type="Pfam" id="PF00849"/>
    </source>
</evidence>
<dbReference type="InterPro" id="IPR006225">
    <property type="entry name" value="PsdUridine_synth_RluC/D"/>
</dbReference>
<feature type="domain" description="Pseudouridine synthase RsuA/RluA-like" evidence="8">
    <location>
        <begin position="121"/>
        <end position="278"/>
    </location>
</feature>
<keyword evidence="10" id="KW-1185">Reference proteome</keyword>
<evidence type="ECO:0000313" key="10">
    <source>
        <dbReference type="Proteomes" id="UP000322110"/>
    </source>
</evidence>
<dbReference type="SUPFAM" id="SSF55120">
    <property type="entry name" value="Pseudouridine synthase"/>
    <property type="match status" value="1"/>
</dbReference>
<evidence type="ECO:0000256" key="7">
    <source>
        <dbReference type="SAM" id="MobiDB-lite"/>
    </source>
</evidence>
<dbReference type="Pfam" id="PF00849">
    <property type="entry name" value="PseudoU_synth_2"/>
    <property type="match status" value="1"/>
</dbReference>
<dbReference type="PROSITE" id="PS50889">
    <property type="entry name" value="S4"/>
    <property type="match status" value="1"/>
</dbReference>
<feature type="region of interest" description="Disordered" evidence="7">
    <location>
        <begin position="1"/>
        <end position="29"/>
    </location>
</feature>
<dbReference type="InterPro" id="IPR036986">
    <property type="entry name" value="S4_RNA-bd_sf"/>
</dbReference>
<dbReference type="PANTHER" id="PTHR21600:SF44">
    <property type="entry name" value="RIBOSOMAL LARGE SUBUNIT PSEUDOURIDINE SYNTHASE D"/>
    <property type="match status" value="1"/>
</dbReference>
<comment type="function">
    <text evidence="6">Responsible for synthesis of pseudouridine from uracil.</text>
</comment>